<organism evidence="1 2">
    <name type="scientific">Portunus trituberculatus</name>
    <name type="common">Swimming crab</name>
    <name type="synonym">Neptunus trituberculatus</name>
    <dbReference type="NCBI Taxonomy" id="210409"/>
    <lineage>
        <taxon>Eukaryota</taxon>
        <taxon>Metazoa</taxon>
        <taxon>Ecdysozoa</taxon>
        <taxon>Arthropoda</taxon>
        <taxon>Crustacea</taxon>
        <taxon>Multicrustacea</taxon>
        <taxon>Malacostraca</taxon>
        <taxon>Eumalacostraca</taxon>
        <taxon>Eucarida</taxon>
        <taxon>Decapoda</taxon>
        <taxon>Pleocyemata</taxon>
        <taxon>Brachyura</taxon>
        <taxon>Eubrachyura</taxon>
        <taxon>Portunoidea</taxon>
        <taxon>Portunidae</taxon>
        <taxon>Portuninae</taxon>
        <taxon>Portunus</taxon>
    </lineage>
</organism>
<accession>A0A5B7H7I4</accession>
<proteinExistence type="predicted"/>
<evidence type="ECO:0000313" key="2">
    <source>
        <dbReference type="Proteomes" id="UP000324222"/>
    </source>
</evidence>
<dbReference type="Proteomes" id="UP000324222">
    <property type="component" value="Unassembled WGS sequence"/>
</dbReference>
<gene>
    <name evidence="1" type="ORF">E2C01_059420</name>
</gene>
<name>A0A5B7H7I4_PORTR</name>
<protein>
    <submittedName>
        <fullName evidence="1">Uncharacterized protein</fullName>
    </submittedName>
</protein>
<dbReference type="EMBL" id="VSRR010023157">
    <property type="protein sequence ID" value="MPC65287.1"/>
    <property type="molecule type" value="Genomic_DNA"/>
</dbReference>
<keyword evidence="2" id="KW-1185">Reference proteome</keyword>
<comment type="caution">
    <text evidence="1">The sequence shown here is derived from an EMBL/GenBank/DDBJ whole genome shotgun (WGS) entry which is preliminary data.</text>
</comment>
<reference evidence="1 2" key="1">
    <citation type="submission" date="2019-05" db="EMBL/GenBank/DDBJ databases">
        <title>Another draft genome of Portunus trituberculatus and its Hox gene families provides insights of decapod evolution.</title>
        <authorList>
            <person name="Jeong J.-H."/>
            <person name="Song I."/>
            <person name="Kim S."/>
            <person name="Choi T."/>
            <person name="Kim D."/>
            <person name="Ryu S."/>
            <person name="Kim W."/>
        </authorList>
    </citation>
    <scope>NUCLEOTIDE SEQUENCE [LARGE SCALE GENOMIC DNA]</scope>
    <source>
        <tissue evidence="1">Muscle</tissue>
    </source>
</reference>
<dbReference type="AlphaFoldDB" id="A0A5B7H7I4"/>
<sequence>MRKGREQGSEASVECRASLFFTLCPPGACHGLFPPPPCFPPLLLACPRRSPCHTLVCGRCKWTVVLHQVGSVP</sequence>
<evidence type="ECO:0000313" key="1">
    <source>
        <dbReference type="EMBL" id="MPC65287.1"/>
    </source>
</evidence>